<dbReference type="CDD" id="cd01822">
    <property type="entry name" value="Lysophospholipase_L1_like"/>
    <property type="match status" value="1"/>
</dbReference>
<gene>
    <name evidence="2" type="ORF">SI859A1_00018</name>
</gene>
<dbReference type="BioCyc" id="AURANTIMONAS:SI859A1_00018-MONOMER"/>
<protein>
    <submittedName>
        <fullName evidence="2">Acyl-CoA thioesterase</fullName>
    </submittedName>
</protein>
<dbReference type="PANTHER" id="PTHR30383">
    <property type="entry name" value="THIOESTERASE 1/PROTEASE 1/LYSOPHOSPHOLIPASE L1"/>
    <property type="match status" value="1"/>
</dbReference>
<dbReference type="PROSITE" id="PS01098">
    <property type="entry name" value="LIPASE_GDSL_SER"/>
    <property type="match status" value="1"/>
</dbReference>
<name>Q1YDT8_AURMS</name>
<proteinExistence type="predicted"/>
<comment type="caution">
    <text evidence="2">The sequence shown here is derived from an EMBL/GenBank/DDBJ whole genome shotgun (WGS) entry which is preliminary data.</text>
</comment>
<dbReference type="InterPro" id="IPR036514">
    <property type="entry name" value="SGNH_hydro_sf"/>
</dbReference>
<organism evidence="2 3">
    <name type="scientific">Aurantimonas manganoxydans (strain ATCC BAA-1229 / DSM 21871 / SI85-9A1)</name>
    <dbReference type="NCBI Taxonomy" id="287752"/>
    <lineage>
        <taxon>Bacteria</taxon>
        <taxon>Pseudomonadati</taxon>
        <taxon>Pseudomonadota</taxon>
        <taxon>Alphaproteobacteria</taxon>
        <taxon>Hyphomicrobiales</taxon>
        <taxon>Aurantimonadaceae</taxon>
        <taxon>Aurantimonas</taxon>
    </lineage>
</organism>
<dbReference type="GO" id="GO:0004622">
    <property type="term" value="F:phosphatidylcholine lysophospholipase activity"/>
    <property type="evidence" value="ECO:0007669"/>
    <property type="project" value="TreeGrafter"/>
</dbReference>
<sequence length="242" mass="25273">MRGRTPRPGPALYGCAMQRFQPILMVMTILSWLMLPAAALAQQAAAPTATGETLQIVAFGDSLSAGYGVGPGESFPEQLQAALRDAGHDVSVANAGVSGDTTSGGLARLEWSVPQEADLVIVELGANDALRGISPGITERNLDQILAKLQARDQAALLAGMMAPPNMGADYAAEFDGIYQRLADKYDVAFYPFFLNGVAAVPALNQDDGMHPNPEGVAVIVERILPAVTKALAAINAERGTG</sequence>
<dbReference type="HOGENOM" id="CLU_051180_1_1_5"/>
<feature type="domain" description="SGNH hydrolase-type esterase" evidence="1">
    <location>
        <begin position="58"/>
        <end position="218"/>
    </location>
</feature>
<dbReference type="Proteomes" id="UP000000321">
    <property type="component" value="Unassembled WGS sequence"/>
</dbReference>
<evidence type="ECO:0000313" key="3">
    <source>
        <dbReference type="Proteomes" id="UP000000321"/>
    </source>
</evidence>
<dbReference type="GO" id="GO:0006629">
    <property type="term" value="P:lipid metabolic process"/>
    <property type="evidence" value="ECO:0007669"/>
    <property type="project" value="InterPro"/>
</dbReference>
<dbReference type="InterPro" id="IPR008265">
    <property type="entry name" value="Lipase_GDSL_AS"/>
</dbReference>
<accession>Q1YDT8</accession>
<keyword evidence="3" id="KW-1185">Reference proteome</keyword>
<dbReference type="AlphaFoldDB" id="Q1YDT8"/>
<evidence type="ECO:0000259" key="1">
    <source>
        <dbReference type="Pfam" id="PF13472"/>
    </source>
</evidence>
<dbReference type="Gene3D" id="3.40.50.1110">
    <property type="entry name" value="SGNH hydrolase"/>
    <property type="match status" value="1"/>
</dbReference>
<evidence type="ECO:0000313" key="2">
    <source>
        <dbReference type="EMBL" id="EAS48381.1"/>
    </source>
</evidence>
<reference evidence="2 3" key="1">
    <citation type="journal article" date="2008" name="Appl. Environ. Microbiol.">
        <title>Genomic insights into Mn(II) oxidation by the marine alphaproteobacterium Aurantimonas sp. strain SI85-9A1.</title>
        <authorList>
            <person name="Dick G.J."/>
            <person name="Podell S."/>
            <person name="Johnson H.A."/>
            <person name="Rivera-Espinoza Y."/>
            <person name="Bernier-Latmani R."/>
            <person name="McCarthy J.K."/>
            <person name="Torpey J.W."/>
            <person name="Clement B.G."/>
            <person name="Gaasterland T."/>
            <person name="Tebo B.M."/>
        </authorList>
    </citation>
    <scope>NUCLEOTIDE SEQUENCE [LARGE SCALE GENOMIC DNA]</scope>
    <source>
        <strain evidence="2 3">SI85-9A1</strain>
    </source>
</reference>
<dbReference type="PANTHER" id="PTHR30383:SF24">
    <property type="entry name" value="THIOESTERASE 1_PROTEASE 1_LYSOPHOSPHOLIPASE L1"/>
    <property type="match status" value="1"/>
</dbReference>
<dbReference type="InterPro" id="IPR013830">
    <property type="entry name" value="SGNH_hydro"/>
</dbReference>
<dbReference type="SUPFAM" id="SSF52266">
    <property type="entry name" value="SGNH hydrolase"/>
    <property type="match status" value="1"/>
</dbReference>
<dbReference type="InterPro" id="IPR051532">
    <property type="entry name" value="Ester_Hydrolysis_Enzymes"/>
</dbReference>
<dbReference type="EMBL" id="AAPJ01000011">
    <property type="protein sequence ID" value="EAS48381.1"/>
    <property type="molecule type" value="Genomic_DNA"/>
</dbReference>
<dbReference type="Pfam" id="PF13472">
    <property type="entry name" value="Lipase_GDSL_2"/>
    <property type="match status" value="1"/>
</dbReference>